<protein>
    <submittedName>
        <fullName evidence="3">Photosystem reaction center subunit H</fullName>
    </submittedName>
</protein>
<feature type="domain" description="PRC-barrel" evidence="2">
    <location>
        <begin position="65"/>
        <end position="129"/>
    </location>
</feature>
<dbReference type="PANTHER" id="PTHR36505">
    <property type="entry name" value="BLR1072 PROTEIN"/>
    <property type="match status" value="1"/>
</dbReference>
<accession>A0A160FU45</accession>
<keyword evidence="1" id="KW-0472">Membrane</keyword>
<dbReference type="KEGG" id="buz:AYM40_30615"/>
<evidence type="ECO:0000259" key="2">
    <source>
        <dbReference type="Pfam" id="PF05239"/>
    </source>
</evidence>
<sequence length="151" mass="16356">MGQSARVTPFSTYAFEPRGCTMKRVITLVSVAVLGAALNTGTLWAQGTPQSITTKRVDVVQLATGYRASRINGSPVYNRNKDNIGTIDDLIVSPTDRVPYVILSVGGFLGMGTHLVAIPFGSLQVVDKQMRLPDATRESLKALPEFRYAPE</sequence>
<reference evidence="3 4" key="1">
    <citation type="journal article" date="2016" name="Gene">
        <title>PacBio SMRT assembly of a complex multi-replicon genome reveals chlorocatechol degradative operon in a region of genome plasticity.</title>
        <authorList>
            <person name="Ricker N."/>
            <person name="Shen S.Y."/>
            <person name="Goordial J."/>
            <person name="Jin S."/>
            <person name="Fulthorpe R.R."/>
        </authorList>
    </citation>
    <scope>NUCLEOTIDE SEQUENCE [LARGE SCALE GENOMIC DNA]</scope>
    <source>
        <strain evidence="3 4">OLGA172</strain>
    </source>
</reference>
<dbReference type="InterPro" id="IPR027275">
    <property type="entry name" value="PRC-brl_dom"/>
</dbReference>
<dbReference type="Pfam" id="PF05239">
    <property type="entry name" value="PRC"/>
    <property type="match status" value="1"/>
</dbReference>
<gene>
    <name evidence="3" type="ORF">AYM40_30615</name>
</gene>
<dbReference type="EMBL" id="CP014579">
    <property type="protein sequence ID" value="ANB76552.1"/>
    <property type="molecule type" value="Genomic_DNA"/>
</dbReference>
<keyword evidence="1" id="KW-1133">Transmembrane helix</keyword>
<keyword evidence="1" id="KW-0812">Transmembrane</keyword>
<dbReference type="AlphaFoldDB" id="A0A160FU45"/>
<evidence type="ECO:0000256" key="1">
    <source>
        <dbReference type="SAM" id="Phobius"/>
    </source>
</evidence>
<evidence type="ECO:0000313" key="3">
    <source>
        <dbReference type="EMBL" id="ANB76552.1"/>
    </source>
</evidence>
<feature type="transmembrane region" description="Helical" evidence="1">
    <location>
        <begin position="100"/>
        <end position="121"/>
    </location>
</feature>
<keyword evidence="4" id="KW-1185">Reference proteome</keyword>
<dbReference type="Proteomes" id="UP000076852">
    <property type="component" value="Chromosome 2"/>
</dbReference>
<evidence type="ECO:0000313" key="4">
    <source>
        <dbReference type="Proteomes" id="UP000076852"/>
    </source>
</evidence>
<dbReference type="PANTHER" id="PTHR36505:SF1">
    <property type="entry name" value="BLR1072 PROTEIN"/>
    <property type="match status" value="1"/>
</dbReference>
<dbReference type="Gene3D" id="2.30.30.240">
    <property type="entry name" value="PRC-barrel domain"/>
    <property type="match status" value="1"/>
</dbReference>
<dbReference type="STRING" id="1804984.AYM40_30615"/>
<proteinExistence type="predicted"/>
<feature type="transmembrane region" description="Helical" evidence="1">
    <location>
        <begin position="25"/>
        <end position="45"/>
    </location>
</feature>
<name>A0A160FU45_9BURK</name>
<dbReference type="InterPro" id="IPR011033">
    <property type="entry name" value="PRC_barrel-like_sf"/>
</dbReference>
<organism evidence="3 4">
    <name type="scientific">Paraburkholderia phytofirmans OLGA172</name>
    <dbReference type="NCBI Taxonomy" id="1417228"/>
    <lineage>
        <taxon>Bacteria</taxon>
        <taxon>Pseudomonadati</taxon>
        <taxon>Pseudomonadota</taxon>
        <taxon>Betaproteobacteria</taxon>
        <taxon>Burkholderiales</taxon>
        <taxon>Burkholderiaceae</taxon>
        <taxon>Paraburkholderia</taxon>
    </lineage>
</organism>
<dbReference type="SUPFAM" id="SSF50346">
    <property type="entry name" value="PRC-barrel domain"/>
    <property type="match status" value="1"/>
</dbReference>